<accession>A0A1M6SMM8</accession>
<keyword evidence="3" id="KW-1185">Reference proteome</keyword>
<reference evidence="3" key="1">
    <citation type="submission" date="2016-11" db="EMBL/GenBank/DDBJ databases">
        <authorList>
            <person name="Varghese N."/>
            <person name="Submissions S."/>
        </authorList>
    </citation>
    <scope>NUCLEOTIDE SEQUENCE [LARGE SCALE GENOMIC DNA]</scope>
    <source>
        <strain evidence="3">CGMCC 1.10835</strain>
    </source>
</reference>
<name>A0A1M6SMM8_9GAMM</name>
<dbReference type="InterPro" id="IPR001173">
    <property type="entry name" value="Glyco_trans_2-like"/>
</dbReference>
<evidence type="ECO:0000313" key="3">
    <source>
        <dbReference type="Proteomes" id="UP000184497"/>
    </source>
</evidence>
<sequence length="313" mass="35796">MKDSISVAIPVFNRADWITKTLDQIFSQSIPVDEVVLCDDGSTDNLEQAIKHYKNRIKVIRIENSGPGIARKTAIESSHGDWIALCDSDDFWYPNHIENFSNALVKFPETNFYFSNFVTSDHPDKTKFELAPDGWMKRLTGEPCSETSRYHQCTPPFLKSLLEFQACFPSCTVFSRNLYQASGGITDRVSRWASEDLHLTARMAAVSNAVIGTEQTVLINKHEGNFSAEYIRNLEGELLVLRDLVEHRLVPDSLANILEEQLNYYPVRLFRSYYWASENKKAIEIAKDIPAYNLIIRDRIRLLIALIRGELEP</sequence>
<evidence type="ECO:0000313" key="2">
    <source>
        <dbReference type="EMBL" id="SHK46034.1"/>
    </source>
</evidence>
<dbReference type="PANTHER" id="PTHR43685">
    <property type="entry name" value="GLYCOSYLTRANSFERASE"/>
    <property type="match status" value="1"/>
</dbReference>
<organism evidence="2 3">
    <name type="scientific">Marinobacter antarcticus</name>
    <dbReference type="NCBI Taxonomy" id="564117"/>
    <lineage>
        <taxon>Bacteria</taxon>
        <taxon>Pseudomonadati</taxon>
        <taxon>Pseudomonadota</taxon>
        <taxon>Gammaproteobacteria</taxon>
        <taxon>Pseudomonadales</taxon>
        <taxon>Marinobacteraceae</taxon>
        <taxon>Marinobacter</taxon>
    </lineage>
</organism>
<dbReference type="SUPFAM" id="SSF53448">
    <property type="entry name" value="Nucleotide-diphospho-sugar transferases"/>
    <property type="match status" value="1"/>
</dbReference>
<dbReference type="Pfam" id="PF00535">
    <property type="entry name" value="Glycos_transf_2"/>
    <property type="match status" value="1"/>
</dbReference>
<dbReference type="STRING" id="564117.SAMN05216369_2141"/>
<gene>
    <name evidence="2" type="ORF">SAMN05216369_2141</name>
</gene>
<protein>
    <submittedName>
        <fullName evidence="2">Glycosyltransferase involved in cell wall bisynthesis</fullName>
    </submittedName>
</protein>
<dbReference type="Gene3D" id="3.90.550.10">
    <property type="entry name" value="Spore Coat Polysaccharide Biosynthesis Protein SpsA, Chain A"/>
    <property type="match status" value="1"/>
</dbReference>
<dbReference type="EMBL" id="FRAQ01000001">
    <property type="protein sequence ID" value="SHK46034.1"/>
    <property type="molecule type" value="Genomic_DNA"/>
</dbReference>
<feature type="domain" description="Glycosyltransferase 2-like" evidence="1">
    <location>
        <begin position="6"/>
        <end position="157"/>
    </location>
</feature>
<dbReference type="PANTHER" id="PTHR43685:SF2">
    <property type="entry name" value="GLYCOSYLTRANSFERASE 2-LIKE DOMAIN-CONTAINING PROTEIN"/>
    <property type="match status" value="1"/>
</dbReference>
<proteinExistence type="predicted"/>
<dbReference type="InterPro" id="IPR029044">
    <property type="entry name" value="Nucleotide-diphossugar_trans"/>
</dbReference>
<dbReference type="InterPro" id="IPR050834">
    <property type="entry name" value="Glycosyltransf_2"/>
</dbReference>
<dbReference type="Proteomes" id="UP000184497">
    <property type="component" value="Unassembled WGS sequence"/>
</dbReference>
<dbReference type="CDD" id="cd00761">
    <property type="entry name" value="Glyco_tranf_GTA_type"/>
    <property type="match status" value="1"/>
</dbReference>
<evidence type="ECO:0000259" key="1">
    <source>
        <dbReference type="Pfam" id="PF00535"/>
    </source>
</evidence>
<dbReference type="RefSeq" id="WP_072797160.1">
    <property type="nucleotide sequence ID" value="NZ_FRAQ01000001.1"/>
</dbReference>
<dbReference type="OrthoDB" id="9802649at2"/>
<keyword evidence="2" id="KW-0808">Transferase</keyword>
<dbReference type="GO" id="GO:0016740">
    <property type="term" value="F:transferase activity"/>
    <property type="evidence" value="ECO:0007669"/>
    <property type="project" value="UniProtKB-KW"/>
</dbReference>
<dbReference type="AlphaFoldDB" id="A0A1M6SMM8"/>